<reference evidence="1 2" key="1">
    <citation type="submission" date="2019-03" db="EMBL/GenBank/DDBJ databases">
        <title>Freshwater and sediment microbial communities from various areas in North America, analyzing microbe dynamics in response to fracking.</title>
        <authorList>
            <person name="Lamendella R."/>
        </authorList>
    </citation>
    <scope>NUCLEOTIDE SEQUENCE [LARGE SCALE GENOMIC DNA]</scope>
    <source>
        <strain evidence="1 2">6_TX</strain>
    </source>
</reference>
<gene>
    <name evidence="1" type="ORF">DFO67_10466</name>
</gene>
<sequence length="116" mass="13343">MKLLPRDVPAKPERIDTYSEGLVVAERRGISKGMYDRRIYQLKWSYERAALTPRQPPRRTPPSELSAAARRAGLTYGQMRWRVRDLGLSIDEAIAYKPMTPAESGRLGGKTRWNKR</sequence>
<evidence type="ECO:0000313" key="1">
    <source>
        <dbReference type="EMBL" id="TDX30811.1"/>
    </source>
</evidence>
<organism evidence="1 2">
    <name type="scientific">Modicisalibacter xianhensis</name>
    <dbReference type="NCBI Taxonomy" id="442341"/>
    <lineage>
        <taxon>Bacteria</taxon>
        <taxon>Pseudomonadati</taxon>
        <taxon>Pseudomonadota</taxon>
        <taxon>Gammaproteobacteria</taxon>
        <taxon>Oceanospirillales</taxon>
        <taxon>Halomonadaceae</taxon>
        <taxon>Modicisalibacter</taxon>
    </lineage>
</organism>
<dbReference type="AlphaFoldDB" id="A0A4V3GUH1"/>
<dbReference type="Proteomes" id="UP000294489">
    <property type="component" value="Unassembled WGS sequence"/>
</dbReference>
<accession>A0A4V3GUH1</accession>
<comment type="caution">
    <text evidence="1">The sequence shown here is derived from an EMBL/GenBank/DDBJ whole genome shotgun (WGS) entry which is preliminary data.</text>
</comment>
<dbReference type="EMBL" id="SOEC01000004">
    <property type="protein sequence ID" value="TDX30811.1"/>
    <property type="molecule type" value="Genomic_DNA"/>
</dbReference>
<proteinExistence type="predicted"/>
<name>A0A4V3GUH1_9GAMM</name>
<protein>
    <submittedName>
        <fullName evidence="1">Uncharacterized protein</fullName>
    </submittedName>
</protein>
<evidence type="ECO:0000313" key="2">
    <source>
        <dbReference type="Proteomes" id="UP000294489"/>
    </source>
</evidence>